<evidence type="ECO:0000313" key="3">
    <source>
        <dbReference type="Proteomes" id="UP000266841"/>
    </source>
</evidence>
<name>K0SE29_THAOC</name>
<dbReference type="EMBL" id="AGNL01030150">
    <property type="protein sequence ID" value="EJK56917.1"/>
    <property type="molecule type" value="Genomic_DNA"/>
</dbReference>
<keyword evidence="3" id="KW-1185">Reference proteome</keyword>
<feature type="region of interest" description="Disordered" evidence="1">
    <location>
        <begin position="52"/>
        <end position="78"/>
    </location>
</feature>
<reference evidence="2 3" key="1">
    <citation type="journal article" date="2012" name="Genome Biol.">
        <title>Genome and low-iron response of an oceanic diatom adapted to chronic iron limitation.</title>
        <authorList>
            <person name="Lommer M."/>
            <person name="Specht M."/>
            <person name="Roy A.S."/>
            <person name="Kraemer L."/>
            <person name="Andreson R."/>
            <person name="Gutowska M.A."/>
            <person name="Wolf J."/>
            <person name="Bergner S.V."/>
            <person name="Schilhabel M.B."/>
            <person name="Klostermeier U.C."/>
            <person name="Beiko R.G."/>
            <person name="Rosenstiel P."/>
            <person name="Hippler M."/>
            <person name="Laroche J."/>
        </authorList>
    </citation>
    <scope>NUCLEOTIDE SEQUENCE [LARGE SCALE GENOMIC DNA]</scope>
    <source>
        <strain evidence="2 3">CCMP1005</strain>
    </source>
</reference>
<dbReference type="AlphaFoldDB" id="K0SE29"/>
<dbReference type="eggNOG" id="ENOG502SUAQ">
    <property type="taxonomic scope" value="Eukaryota"/>
</dbReference>
<organism evidence="2 3">
    <name type="scientific">Thalassiosira oceanica</name>
    <name type="common">Marine diatom</name>
    <dbReference type="NCBI Taxonomy" id="159749"/>
    <lineage>
        <taxon>Eukaryota</taxon>
        <taxon>Sar</taxon>
        <taxon>Stramenopiles</taxon>
        <taxon>Ochrophyta</taxon>
        <taxon>Bacillariophyta</taxon>
        <taxon>Coscinodiscophyceae</taxon>
        <taxon>Thalassiosirophycidae</taxon>
        <taxon>Thalassiosirales</taxon>
        <taxon>Thalassiosiraceae</taxon>
        <taxon>Thalassiosira</taxon>
    </lineage>
</organism>
<sequence>MAASASAAATMTELLGTVPDCAWENVSSFAAPCDCYNIALASKRFFRPVSISSDAPERRGGQKPRRKSKRQKPAGGAPPLLLATRMLRVSLEHNLERVLEHSRSGITLESLKKLGELPDGSAVIAGSTMVQACLGVLWGEGGEKTFRDGKSDVDIFCSAKAAPAVRSWLVDKSDCMFVGLRDSYVSLESSDLLYSVDTNIHHVEHWGSISENLVREDNYSYGKEEESPPLLAMPKTLNTTRRSLGTASNARVDTLIGSSRMVSILLSWVGIDQNKAYDVKPKSGGDLPFDFDGEGDIDLVVGRLKAKSGNKKVTPSDLLSDFDLEICKCSFDGKKFHIANPHNTFSGKTQMEPKRRAVVSSYAAHFSPPANKYLSGAEASTHTSAVIRKVRVDVRSTPFYGLLDLAASLPNRYDPDAFFGRGSINNDPIVQVKVGANIQFHNFVVKLIDRLKKYQSRGIEVLNAPAVAKDKRESRPTDGRHSPSQVQTPPDIVIRHFTYKLPTTPQPMASFETSAHQAQARLGPGCQIAQISAKQWGAAMEDEVAVRVHAVSPLPLGIGREDGCEGKGLQTQKGSKAP</sequence>
<feature type="compositionally biased region" description="Basic and acidic residues" evidence="1">
    <location>
        <begin position="468"/>
        <end position="481"/>
    </location>
</feature>
<feature type="region of interest" description="Disordered" evidence="1">
    <location>
        <begin position="467"/>
        <end position="488"/>
    </location>
</feature>
<feature type="compositionally biased region" description="Basic residues" evidence="1">
    <location>
        <begin position="61"/>
        <end position="72"/>
    </location>
</feature>
<proteinExistence type="predicted"/>
<comment type="caution">
    <text evidence="2">The sequence shown here is derived from an EMBL/GenBank/DDBJ whole genome shotgun (WGS) entry which is preliminary data.</text>
</comment>
<evidence type="ECO:0000313" key="2">
    <source>
        <dbReference type="EMBL" id="EJK56917.1"/>
    </source>
</evidence>
<dbReference type="Proteomes" id="UP000266841">
    <property type="component" value="Unassembled WGS sequence"/>
</dbReference>
<protein>
    <submittedName>
        <fullName evidence="2">Uncharacterized protein</fullName>
    </submittedName>
</protein>
<evidence type="ECO:0000256" key="1">
    <source>
        <dbReference type="SAM" id="MobiDB-lite"/>
    </source>
</evidence>
<dbReference type="OrthoDB" id="502170at2759"/>
<gene>
    <name evidence="2" type="ORF">THAOC_23100</name>
</gene>
<accession>K0SE29</accession>